<name>A0A0N8I0D7_9EURY</name>
<dbReference type="Pfam" id="PF23455">
    <property type="entry name" value="DUF7129"/>
    <property type="match status" value="1"/>
</dbReference>
<dbReference type="NCBIfam" id="NF033497">
    <property type="entry name" value="rubre_like_arch"/>
    <property type="match status" value="1"/>
</dbReference>
<accession>A0A0N8I0D7</accession>
<keyword evidence="3" id="KW-1185">Reference proteome</keyword>
<evidence type="ECO:0000313" key="2">
    <source>
        <dbReference type="EMBL" id="KPN32019.1"/>
    </source>
</evidence>
<dbReference type="InterPro" id="IPR055553">
    <property type="entry name" value="DUF7129"/>
</dbReference>
<organism evidence="2 3">
    <name type="scientific">Halolamina pelagica</name>
    <dbReference type="NCBI Taxonomy" id="699431"/>
    <lineage>
        <taxon>Archaea</taxon>
        <taxon>Methanobacteriati</taxon>
        <taxon>Methanobacteriota</taxon>
        <taxon>Stenosarchaea group</taxon>
        <taxon>Halobacteria</taxon>
        <taxon>Halobacteriales</taxon>
        <taxon>Haloferacaceae</taxon>
    </lineage>
</organism>
<evidence type="ECO:0000259" key="1">
    <source>
        <dbReference type="Pfam" id="PF23455"/>
    </source>
</evidence>
<reference evidence="3" key="1">
    <citation type="submission" date="2013-11" db="EMBL/GenBank/DDBJ databases">
        <authorList>
            <person name="Hoang H.T."/>
            <person name="Killian M.L."/>
            <person name="Madson D.M."/>
            <person name="Arruda P.H.E."/>
            <person name="Sun D."/>
            <person name="Schwartz K.J."/>
            <person name="Yoon K."/>
        </authorList>
    </citation>
    <scope>NUCLEOTIDE SEQUENCE [LARGE SCALE GENOMIC DNA]</scope>
    <source>
        <strain evidence="3">CDK2</strain>
    </source>
</reference>
<dbReference type="SUPFAM" id="SSF57802">
    <property type="entry name" value="Rubredoxin-like"/>
    <property type="match status" value="1"/>
</dbReference>
<gene>
    <name evidence="2" type="ORF">SY89_02776</name>
</gene>
<proteinExistence type="predicted"/>
<feature type="domain" description="DUF7129" evidence="1">
    <location>
        <begin position="20"/>
        <end position="54"/>
    </location>
</feature>
<evidence type="ECO:0000313" key="3">
    <source>
        <dbReference type="Proteomes" id="UP000050535"/>
    </source>
</evidence>
<dbReference type="AlphaFoldDB" id="A0A0N8I0D7"/>
<sequence>MPSTRQGVGLVTMRDVDQNPEEETPYECFQCGSVIVAENNPGKCPDCAGAMRNRRTPIE</sequence>
<dbReference type="STRING" id="699431.SY89_02776"/>
<dbReference type="EMBL" id="LGUC01000001">
    <property type="protein sequence ID" value="KPN32019.1"/>
    <property type="molecule type" value="Genomic_DNA"/>
</dbReference>
<protein>
    <recommendedName>
        <fullName evidence="1">DUF7129 domain-containing protein</fullName>
    </recommendedName>
</protein>
<comment type="caution">
    <text evidence="2">The sequence shown here is derived from an EMBL/GenBank/DDBJ whole genome shotgun (WGS) entry which is preliminary data.</text>
</comment>
<dbReference type="Proteomes" id="UP000050535">
    <property type="component" value="Unassembled WGS sequence"/>
</dbReference>